<dbReference type="EMBL" id="BMCK01000001">
    <property type="protein sequence ID" value="GGD12002.1"/>
    <property type="molecule type" value="Genomic_DNA"/>
</dbReference>
<dbReference type="RefSeq" id="WP_135833526.1">
    <property type="nucleotide sequence ID" value="NZ_BMCK01000001.1"/>
</dbReference>
<dbReference type="OrthoDB" id="9980245at2"/>
<reference evidence="4" key="4">
    <citation type="submission" date="2019-03" db="EMBL/GenBank/DDBJ databases">
        <authorList>
            <person name="Huang Y."/>
        </authorList>
    </citation>
    <scope>NUCLEOTIDE SEQUENCE</scope>
    <source>
        <strain evidence="4">JCM 16608</strain>
    </source>
</reference>
<dbReference type="EMBL" id="CP038462">
    <property type="protein sequence ID" value="QCC78489.1"/>
    <property type="molecule type" value="Genomic_DNA"/>
</dbReference>
<dbReference type="Proteomes" id="UP000630594">
    <property type="component" value="Unassembled WGS sequence"/>
</dbReference>
<evidence type="ECO:0000313" key="3">
    <source>
        <dbReference type="EMBL" id="GGD12002.1"/>
    </source>
</evidence>
<dbReference type="PROSITE" id="PS51257">
    <property type="entry name" value="PROKAR_LIPOPROTEIN"/>
    <property type="match status" value="1"/>
</dbReference>
<evidence type="ECO:0000313" key="5">
    <source>
        <dbReference type="Proteomes" id="UP000297025"/>
    </source>
</evidence>
<proteinExistence type="predicted"/>
<reference evidence="3" key="5">
    <citation type="submission" date="2024-05" db="EMBL/GenBank/DDBJ databases">
        <authorList>
            <person name="Sun Q."/>
            <person name="Sedlacek I."/>
        </authorList>
    </citation>
    <scope>NUCLEOTIDE SEQUENCE</scope>
    <source>
        <strain evidence="3">CCM 7403</strain>
    </source>
</reference>
<evidence type="ECO:0000313" key="4">
    <source>
        <dbReference type="EMBL" id="QCC78489.1"/>
    </source>
</evidence>
<protein>
    <recommendedName>
        <fullName evidence="7">LppX_LprAFG lipoprotein</fullName>
    </recommendedName>
</protein>
<evidence type="ECO:0008006" key="7">
    <source>
        <dbReference type="Google" id="ProtNLM"/>
    </source>
</evidence>
<keyword evidence="2" id="KW-0732">Signal</keyword>
<feature type="chain" id="PRO_5020740891" description="LppX_LprAFG lipoprotein" evidence="2">
    <location>
        <begin position="28"/>
        <end position="270"/>
    </location>
</feature>
<dbReference type="KEGG" id="ndp:E2C04_17105"/>
<sequence length="270" mass="27835">MRIGSRNARAGNATMAALALVTGLALAGCSGDDEPEAGPADETLAAAVAAFTDAGTGDYTFQLGDDDEPMIRSEGKFGVADSVATLDLTLTNGERSLRSEHVRVGDDVWFRTSQDSTGPASGCWRAGRPDRASGLLGPGPAESGEGTPAPPAVAVVATAEGEEWVAKGDTVRGTADLFTVASTLGEVVSSLELAPEQTQGRVEVTFLVDGEDVVAWRTDLVTVLRALADSGAELDPEMVRLLDGDIDIPVMAGFSQLGEDVSVEPPSDLC</sequence>
<accession>A0A4P7UJ71</accession>
<dbReference type="Proteomes" id="UP000297025">
    <property type="component" value="Chromosome"/>
</dbReference>
<reference evidence="6" key="3">
    <citation type="journal article" date="2019" name="Int. J. Syst. Evol. Microbiol.">
        <title>The Global Catalogue of Microorganisms (GCM) 10K type strain sequencing project: providing services to taxonomists for standard genome sequencing and annotation.</title>
        <authorList>
            <consortium name="The Broad Institute Genomics Platform"/>
            <consortium name="The Broad Institute Genome Sequencing Center for Infectious Disease"/>
            <person name="Wu L."/>
            <person name="Ma J."/>
        </authorList>
    </citation>
    <scope>NUCLEOTIDE SEQUENCE [LARGE SCALE GENOMIC DNA]</scope>
    <source>
        <strain evidence="6">CCM 7403</strain>
    </source>
</reference>
<feature type="signal peptide" evidence="2">
    <location>
        <begin position="1"/>
        <end position="27"/>
    </location>
</feature>
<evidence type="ECO:0000256" key="1">
    <source>
        <dbReference type="SAM" id="MobiDB-lite"/>
    </source>
</evidence>
<organism evidence="4 5">
    <name type="scientific">Nocardioides daphniae</name>
    <dbReference type="NCBI Taxonomy" id="402297"/>
    <lineage>
        <taxon>Bacteria</taxon>
        <taxon>Bacillati</taxon>
        <taxon>Actinomycetota</taxon>
        <taxon>Actinomycetes</taxon>
        <taxon>Propionibacteriales</taxon>
        <taxon>Nocardioidaceae</taxon>
        <taxon>Nocardioides</taxon>
    </lineage>
</organism>
<evidence type="ECO:0000256" key="2">
    <source>
        <dbReference type="SAM" id="SignalP"/>
    </source>
</evidence>
<keyword evidence="6" id="KW-1185">Reference proteome</keyword>
<gene>
    <name evidence="4" type="ORF">E2C04_17105</name>
    <name evidence="3" type="ORF">GCM10007231_08610</name>
</gene>
<name>A0A4P7UJ71_9ACTN</name>
<reference evidence="3" key="2">
    <citation type="journal article" date="2014" name="Int. J. Syst. Evol. Microbiol.">
        <title>Complete genome of a new Firmicutes species belonging to the dominant human colonic microbiota ('Ruminococcus bicirculans') reveals two chromosomes and a selective capacity to utilize plant glucans.</title>
        <authorList>
            <consortium name="NISC Comparative Sequencing Program"/>
            <person name="Wegmann U."/>
            <person name="Louis P."/>
            <person name="Goesmann A."/>
            <person name="Henrissat B."/>
            <person name="Duncan S.H."/>
            <person name="Flint H.J."/>
        </authorList>
    </citation>
    <scope>NUCLEOTIDE SEQUENCE</scope>
    <source>
        <strain evidence="3">CCM 7403</strain>
    </source>
</reference>
<evidence type="ECO:0000313" key="6">
    <source>
        <dbReference type="Proteomes" id="UP000630594"/>
    </source>
</evidence>
<dbReference type="AlphaFoldDB" id="A0A4P7UJ71"/>
<reference evidence="4 5" key="1">
    <citation type="journal article" date="2008" name="Int. J. Syst. Evol. Microbiol.">
        <title>Nocardioides daphniae sp. nov., isolated from Daphnia cucullata (Crustacea: Cladocera).</title>
        <authorList>
            <person name="Toth E.M."/>
            <person name="Keki Z."/>
            <person name="Homonnay Z.G."/>
            <person name="Borsodi A.K."/>
            <person name="Marialigeti K."/>
            <person name="Schumann P."/>
        </authorList>
    </citation>
    <scope>NUCLEOTIDE SEQUENCE [LARGE SCALE GENOMIC DNA]</scope>
    <source>
        <strain evidence="4 5">JCM 16608</strain>
    </source>
</reference>
<feature type="region of interest" description="Disordered" evidence="1">
    <location>
        <begin position="115"/>
        <end position="149"/>
    </location>
</feature>